<proteinExistence type="predicted"/>
<dbReference type="EMBL" id="FNAO01000005">
    <property type="protein sequence ID" value="SDE44156.1"/>
    <property type="molecule type" value="Genomic_DNA"/>
</dbReference>
<dbReference type="AlphaFoldDB" id="A0A1G7CZP8"/>
<protein>
    <submittedName>
        <fullName evidence="1">Uncharacterized protein</fullName>
    </submittedName>
</protein>
<name>A0A1G7CZP8_9FLAO</name>
<organism evidence="1 2">
    <name type="scientific">Pricia antarctica</name>
    <dbReference type="NCBI Taxonomy" id="641691"/>
    <lineage>
        <taxon>Bacteria</taxon>
        <taxon>Pseudomonadati</taxon>
        <taxon>Bacteroidota</taxon>
        <taxon>Flavobacteriia</taxon>
        <taxon>Flavobacteriales</taxon>
        <taxon>Flavobacteriaceae</taxon>
        <taxon>Pricia</taxon>
    </lineage>
</organism>
<evidence type="ECO:0000313" key="1">
    <source>
        <dbReference type="EMBL" id="SDE44156.1"/>
    </source>
</evidence>
<gene>
    <name evidence="1" type="ORF">SAMN05421636_10579</name>
</gene>
<accession>A0A1G7CZP8</accession>
<dbReference type="SUPFAM" id="SSF52402">
    <property type="entry name" value="Adenine nucleotide alpha hydrolases-like"/>
    <property type="match status" value="1"/>
</dbReference>
<dbReference type="STRING" id="641691.SAMN05421636_10579"/>
<evidence type="ECO:0000313" key="2">
    <source>
        <dbReference type="Proteomes" id="UP000199109"/>
    </source>
</evidence>
<keyword evidence="2" id="KW-1185">Reference proteome</keyword>
<dbReference type="RefSeq" id="WP_091868397.1">
    <property type="nucleotide sequence ID" value="NZ_FNAO01000005.1"/>
</dbReference>
<sequence>MTVEERIRKENLLQRLTEFLTNPISFHTLGNKNVENAILDFAKNSRADFIVMVSKDYNFLQKQFLDTTVEEVSSIRPYRFCPFRDKHNTPLNKALRNDICHSFPVFNEIFLRHQHET</sequence>
<reference evidence="1 2" key="1">
    <citation type="submission" date="2016-10" db="EMBL/GenBank/DDBJ databases">
        <authorList>
            <person name="de Groot N.N."/>
        </authorList>
    </citation>
    <scope>NUCLEOTIDE SEQUENCE [LARGE SCALE GENOMIC DNA]</scope>
    <source>
        <strain evidence="1 2">DSM 23421</strain>
    </source>
</reference>
<dbReference type="Proteomes" id="UP000199109">
    <property type="component" value="Unassembled WGS sequence"/>
</dbReference>